<evidence type="ECO:0000256" key="3">
    <source>
        <dbReference type="ARBA" id="ARBA00022571"/>
    </source>
</evidence>
<dbReference type="Gene3D" id="1.10.40.30">
    <property type="entry name" value="Fumarase/aspartase (C-terminal domain)"/>
    <property type="match status" value="1"/>
</dbReference>
<dbReference type="InterPro" id="IPR020557">
    <property type="entry name" value="Fumarate_lyase_CS"/>
</dbReference>
<evidence type="ECO:0000313" key="9">
    <source>
        <dbReference type="EMBL" id="MBD8506367.1"/>
    </source>
</evidence>
<evidence type="ECO:0000256" key="4">
    <source>
        <dbReference type="ARBA" id="ARBA00022605"/>
    </source>
</evidence>
<comment type="catalytic activity">
    <reaction evidence="6">
        <text>2-(N(omega)-L-arginino)succinate = fumarate + L-arginine</text>
        <dbReference type="Rhea" id="RHEA:24020"/>
        <dbReference type="ChEBI" id="CHEBI:29806"/>
        <dbReference type="ChEBI" id="CHEBI:32682"/>
        <dbReference type="ChEBI" id="CHEBI:57472"/>
        <dbReference type="EC" id="4.3.2.1"/>
    </reaction>
</comment>
<keyword evidence="4 6" id="KW-0028">Amino-acid biosynthesis</keyword>
<dbReference type="Gene3D" id="1.20.200.10">
    <property type="entry name" value="Fumarase/aspartase (Central domain)"/>
    <property type="match status" value="1"/>
</dbReference>
<dbReference type="AlphaFoldDB" id="A0A927JDI1"/>
<dbReference type="Proteomes" id="UP000642993">
    <property type="component" value="Unassembled WGS sequence"/>
</dbReference>
<evidence type="ECO:0000259" key="7">
    <source>
        <dbReference type="Pfam" id="PF00206"/>
    </source>
</evidence>
<keyword evidence="6" id="KW-0963">Cytoplasm</keyword>
<evidence type="ECO:0000256" key="6">
    <source>
        <dbReference type="HAMAP-Rule" id="MF_00006"/>
    </source>
</evidence>
<name>A0A927JDI1_9ACTN</name>
<keyword evidence="5 6" id="KW-0456">Lyase</keyword>
<dbReference type="PANTHER" id="PTHR43814">
    <property type="entry name" value="ARGININOSUCCINATE LYASE"/>
    <property type="match status" value="1"/>
</dbReference>
<feature type="domain" description="Fumarate lyase N-terminal" evidence="7">
    <location>
        <begin position="22"/>
        <end position="310"/>
    </location>
</feature>
<dbReference type="PRINTS" id="PR00145">
    <property type="entry name" value="ARGSUCLYASE"/>
</dbReference>
<dbReference type="GO" id="GO:0004056">
    <property type="term" value="F:argininosuccinate lyase activity"/>
    <property type="evidence" value="ECO:0007669"/>
    <property type="project" value="UniProtKB-UniRule"/>
</dbReference>
<dbReference type="SUPFAM" id="SSF48557">
    <property type="entry name" value="L-aspartase-like"/>
    <property type="match status" value="1"/>
</dbReference>
<dbReference type="FunFam" id="1.10.40.30:FF:000001">
    <property type="entry name" value="Argininosuccinate lyase"/>
    <property type="match status" value="1"/>
</dbReference>
<comment type="similarity">
    <text evidence="6">Belongs to the lyase 1 family. Argininosuccinate lyase subfamily.</text>
</comment>
<organism evidence="9 10">
    <name type="scientific">Lolliginicoccus lacisalsi</name>
    <dbReference type="NCBI Taxonomy" id="2742202"/>
    <lineage>
        <taxon>Bacteria</taxon>
        <taxon>Bacillati</taxon>
        <taxon>Actinomycetota</taxon>
        <taxon>Actinomycetes</taxon>
        <taxon>Mycobacteriales</taxon>
        <taxon>Hoyosellaceae</taxon>
        <taxon>Lolliginicoccus</taxon>
    </lineage>
</organism>
<dbReference type="GO" id="GO:0005829">
    <property type="term" value="C:cytosol"/>
    <property type="evidence" value="ECO:0007669"/>
    <property type="project" value="TreeGrafter"/>
</dbReference>
<evidence type="ECO:0000256" key="5">
    <source>
        <dbReference type="ARBA" id="ARBA00023239"/>
    </source>
</evidence>
<keyword evidence="3 6" id="KW-0055">Arginine biosynthesis</keyword>
<dbReference type="PANTHER" id="PTHR43814:SF1">
    <property type="entry name" value="ARGININOSUCCINATE LYASE"/>
    <property type="match status" value="1"/>
</dbReference>
<dbReference type="InterPro" id="IPR000362">
    <property type="entry name" value="Fumarate_lyase_fam"/>
</dbReference>
<dbReference type="PROSITE" id="PS00163">
    <property type="entry name" value="FUMARATE_LYASES"/>
    <property type="match status" value="1"/>
</dbReference>
<reference evidence="9" key="1">
    <citation type="submission" date="2020-09" db="EMBL/GenBank/DDBJ databases">
        <title>Hoyosella lacisalsi sp. nov., a halotolerant actinobacterium isolated from soil of Lake Gudzhirganskoe.</title>
        <authorList>
            <person name="Yang Q."/>
            <person name="Guo P.Y."/>
            <person name="Liu S.W."/>
            <person name="Li F.N."/>
            <person name="Sun C.H."/>
        </authorList>
    </citation>
    <scope>NUCLEOTIDE SEQUENCE</scope>
    <source>
        <strain evidence="9">G463</strain>
    </source>
</reference>
<dbReference type="FunFam" id="1.20.200.10:FF:000015">
    <property type="entry name" value="argininosuccinate lyase isoform X2"/>
    <property type="match status" value="1"/>
</dbReference>
<feature type="domain" description="Argininosuccinate lyase C-terminal" evidence="8">
    <location>
        <begin position="373"/>
        <end position="441"/>
    </location>
</feature>
<dbReference type="InterPro" id="IPR029419">
    <property type="entry name" value="Arg_succ_lyase_C"/>
</dbReference>
<sequence length="474" mass="49909">MTTQHGTNQGALWGGRFASGPAAAMAALSKSTHFDWALAPYDVQASKAHARVLSKAGLLADADLAIMIEGLDGLAADVASGAFQPAESDEDVHGALERGLIERVGPEVGGRLRAGRSRNDQVATLFRMWLREAARRIAVGLLDVVDAIVGQAAAHPDAVMPGKTHLQAAQPVLLAHHLLAHAHPLLRDVERLRDFDARAAVSPYGSGALAGSSLGLDPDAIAVDLGFDSAADNSIDATSSRDFAAEAAFILAMIGVDLSRMAEEIIIWTTPEFGYATLADEWSTGSSIMPQKKNPDVSELTRGKSGRLIGNLTGLLATLKAQPLAYNRDLQEDKEPVFDSVLQLELLLPAIVGLVSTLEFHEDRMAELAPAGFTLATDIAEWLVRQGVPFRVAHEAAGACVRAAEARGVGLDELTDAEFAAIDPALTGEVRAVLTVAGSIASRNARGGTAGERVVEQRDRVAAASAALRAWAVR</sequence>
<protein>
    <recommendedName>
        <fullName evidence="2 6">Argininosuccinate lyase</fullName>
        <shortName evidence="6">ASAL</shortName>
        <ecNumber evidence="2 6">4.3.2.1</ecNumber>
    </recommendedName>
    <alternativeName>
        <fullName evidence="6">Arginosuccinase</fullName>
    </alternativeName>
</protein>
<dbReference type="Gene3D" id="1.10.275.10">
    <property type="entry name" value="Fumarase/aspartase (N-terminal domain)"/>
    <property type="match status" value="1"/>
</dbReference>
<accession>A0A927JDI1</accession>
<dbReference type="InterPro" id="IPR008948">
    <property type="entry name" value="L-Aspartase-like"/>
</dbReference>
<dbReference type="HAMAP" id="MF_00006">
    <property type="entry name" value="Arg_succ_lyase"/>
    <property type="match status" value="1"/>
</dbReference>
<proteinExistence type="inferred from homology"/>
<comment type="caution">
    <text evidence="9">The sequence shown here is derived from an EMBL/GenBank/DDBJ whole genome shotgun (WGS) entry which is preliminary data.</text>
</comment>
<dbReference type="InterPro" id="IPR024083">
    <property type="entry name" value="Fumarase/histidase_N"/>
</dbReference>
<dbReference type="RefSeq" id="WP_192038799.1">
    <property type="nucleotide sequence ID" value="NZ_JACYWE010000003.1"/>
</dbReference>
<keyword evidence="10" id="KW-1185">Reference proteome</keyword>
<evidence type="ECO:0000256" key="1">
    <source>
        <dbReference type="ARBA" id="ARBA00004941"/>
    </source>
</evidence>
<comment type="pathway">
    <text evidence="1 6">Amino-acid biosynthesis; L-arginine biosynthesis; L-arginine from L-ornithine and carbamoyl phosphate: step 3/3.</text>
</comment>
<dbReference type="Pfam" id="PF14698">
    <property type="entry name" value="ASL_C2"/>
    <property type="match status" value="1"/>
</dbReference>
<dbReference type="GO" id="GO:0042450">
    <property type="term" value="P:L-arginine biosynthetic process via ornithine"/>
    <property type="evidence" value="ECO:0007669"/>
    <property type="project" value="UniProtKB-UniRule"/>
</dbReference>
<dbReference type="PRINTS" id="PR00149">
    <property type="entry name" value="FUMRATELYASE"/>
</dbReference>
<dbReference type="EC" id="4.3.2.1" evidence="2 6"/>
<evidence type="ECO:0000256" key="2">
    <source>
        <dbReference type="ARBA" id="ARBA00012338"/>
    </source>
</evidence>
<dbReference type="InterPro" id="IPR009049">
    <property type="entry name" value="Argininosuccinate_lyase"/>
</dbReference>
<dbReference type="Pfam" id="PF00206">
    <property type="entry name" value="Lyase_1"/>
    <property type="match status" value="1"/>
</dbReference>
<dbReference type="CDD" id="cd01359">
    <property type="entry name" value="Argininosuccinate_lyase"/>
    <property type="match status" value="1"/>
</dbReference>
<dbReference type="EMBL" id="JACYWE010000003">
    <property type="protein sequence ID" value="MBD8506367.1"/>
    <property type="molecule type" value="Genomic_DNA"/>
</dbReference>
<evidence type="ECO:0000259" key="8">
    <source>
        <dbReference type="Pfam" id="PF14698"/>
    </source>
</evidence>
<dbReference type="InterPro" id="IPR022761">
    <property type="entry name" value="Fumarate_lyase_N"/>
</dbReference>
<comment type="subcellular location">
    <subcellularLocation>
        <location evidence="6">Cytoplasm</location>
    </subcellularLocation>
</comment>
<gene>
    <name evidence="6 9" type="primary">argH</name>
    <name evidence="9" type="ORF">HT102_07720</name>
</gene>
<evidence type="ECO:0000313" key="10">
    <source>
        <dbReference type="Proteomes" id="UP000642993"/>
    </source>
</evidence>
<dbReference type="NCBIfam" id="TIGR00838">
    <property type="entry name" value="argH"/>
    <property type="match status" value="1"/>
</dbReference>